<dbReference type="EMBL" id="AM902716">
    <property type="protein sequence ID" value="CAP44935.1"/>
    <property type="molecule type" value="Genomic_DNA"/>
</dbReference>
<proteinExistence type="predicted"/>
<feature type="transmembrane region" description="Helical" evidence="6">
    <location>
        <begin position="156"/>
        <end position="176"/>
    </location>
</feature>
<sequence length="305" mass="32450">MRKFYFWLQRFCGGITAAFGVAMFGVYALGHDERSSAISRRYRILVGAFAVIGIALSMWALALMAKVMSGAQNYAELSTHVFEMLLTGTHLGIAWCVRILALMTCAVIAILKLNPRLRFSVMAVSSGVGLATLAWAGHGAMDDGVRGYIHLASDVMHLWAAGAWIGALVAFFMLAVIKPGTAHGSVELLSRASNGFARIGTLIVATLVVSGVLNYLMIAGPSLSPLSSTLYGRLLLGKLLLFGGMLALAAANRFRLSPALEASLKGENRTQAVVKLRQSLFMEASLAVLIFAGVAWLGILSPNGT</sequence>
<evidence type="ECO:0000256" key="6">
    <source>
        <dbReference type="SAM" id="Phobius"/>
    </source>
</evidence>
<feature type="transmembrane region" description="Helical" evidence="6">
    <location>
        <begin position="117"/>
        <end position="136"/>
    </location>
</feature>
<feature type="transmembrane region" description="Helical" evidence="6">
    <location>
        <begin position="6"/>
        <end position="30"/>
    </location>
</feature>
<keyword evidence="2" id="KW-1003">Cell membrane</keyword>
<dbReference type="STRING" id="94624.Bpet4584"/>
<feature type="domain" description="Copper resistance protein D" evidence="7">
    <location>
        <begin position="191"/>
        <end position="297"/>
    </location>
</feature>
<dbReference type="InterPro" id="IPR008457">
    <property type="entry name" value="Cu-R_CopD_dom"/>
</dbReference>
<feature type="transmembrane region" description="Helical" evidence="6">
    <location>
        <begin position="42"/>
        <end position="65"/>
    </location>
</feature>
<comment type="subcellular location">
    <subcellularLocation>
        <location evidence="1">Cell membrane</location>
        <topology evidence="1">Multi-pass membrane protein</topology>
    </subcellularLocation>
</comment>
<evidence type="ECO:0000256" key="1">
    <source>
        <dbReference type="ARBA" id="ARBA00004651"/>
    </source>
</evidence>
<name>A9IF00_BORPD</name>
<dbReference type="AlphaFoldDB" id="A9IF00"/>
<dbReference type="NCBIfam" id="NF033808">
    <property type="entry name" value="copper_CopD"/>
    <property type="match status" value="1"/>
</dbReference>
<dbReference type="GO" id="GO:0006825">
    <property type="term" value="P:copper ion transport"/>
    <property type="evidence" value="ECO:0007669"/>
    <property type="project" value="InterPro"/>
</dbReference>
<dbReference type="KEGG" id="bpt:Bpet4584"/>
<dbReference type="InterPro" id="IPR047689">
    <property type="entry name" value="CopD"/>
</dbReference>
<accession>A9IF00</accession>
<dbReference type="eggNOG" id="COG1276">
    <property type="taxonomic scope" value="Bacteria"/>
</dbReference>
<protein>
    <submittedName>
        <fullName evidence="8">Copper resistance protein D</fullName>
    </submittedName>
</protein>
<feature type="transmembrane region" description="Helical" evidence="6">
    <location>
        <begin position="280"/>
        <end position="299"/>
    </location>
</feature>
<reference evidence="8 9" key="1">
    <citation type="journal article" date="2008" name="BMC Genomics">
        <title>The missing link: Bordetella petrii is endowed with both the metabolic versatility of environmental bacteria and virulence traits of pathogenic Bordetellae.</title>
        <authorList>
            <person name="Gross R."/>
            <person name="Guzman C.A."/>
            <person name="Sebaihia M."/>
            <person name="Martins Dos Santos V.A."/>
            <person name="Pieper D.H."/>
            <person name="Koebnik R."/>
            <person name="Lechner M."/>
            <person name="Bartels D."/>
            <person name="Buhrmester J."/>
            <person name="Choudhuri J.V."/>
            <person name="Ebensen T."/>
            <person name="Gaigalat L."/>
            <person name="Herrmann S."/>
            <person name="Khachane A.N."/>
            <person name="Larisch C."/>
            <person name="Link S."/>
            <person name="Linke B."/>
            <person name="Meyer F."/>
            <person name="Mormann S."/>
            <person name="Nakunst D."/>
            <person name="Rueckert C."/>
            <person name="Schneiker-Bekel S."/>
            <person name="Schulze K."/>
            <person name="Vorhoelter F.J."/>
            <person name="Yevsa T."/>
            <person name="Engle J.T."/>
            <person name="Goldman W.E."/>
            <person name="Puehler A."/>
            <person name="Goebel U.B."/>
            <person name="Goesmann A."/>
            <person name="Bloecker H."/>
            <person name="Kaiser O."/>
            <person name="Martinez-Arias R."/>
        </authorList>
    </citation>
    <scope>NUCLEOTIDE SEQUENCE [LARGE SCALE GENOMIC DNA]</scope>
    <source>
        <strain evidence="9">ATCC BAA-461 / DSM 12804 / CCUG 43448 / CIP 107267 / Se-1111R</strain>
    </source>
</reference>
<evidence type="ECO:0000256" key="5">
    <source>
        <dbReference type="ARBA" id="ARBA00023136"/>
    </source>
</evidence>
<feature type="transmembrane region" description="Helical" evidence="6">
    <location>
        <begin position="196"/>
        <end position="218"/>
    </location>
</feature>
<feature type="transmembrane region" description="Helical" evidence="6">
    <location>
        <begin position="230"/>
        <end position="251"/>
    </location>
</feature>
<gene>
    <name evidence="8" type="ordered locus">Bpet4584</name>
</gene>
<keyword evidence="3 6" id="KW-0812">Transmembrane</keyword>
<evidence type="ECO:0000256" key="2">
    <source>
        <dbReference type="ARBA" id="ARBA00022475"/>
    </source>
</evidence>
<dbReference type="InterPro" id="IPR032694">
    <property type="entry name" value="CopC/D"/>
</dbReference>
<organism evidence="8 9">
    <name type="scientific">Bordetella petrii (strain ATCC BAA-461 / DSM 12804 / CCUG 43448 / CIP 107267 / Se-1111R)</name>
    <dbReference type="NCBI Taxonomy" id="340100"/>
    <lineage>
        <taxon>Bacteria</taxon>
        <taxon>Pseudomonadati</taxon>
        <taxon>Pseudomonadota</taxon>
        <taxon>Betaproteobacteria</taxon>
        <taxon>Burkholderiales</taxon>
        <taxon>Alcaligenaceae</taxon>
        <taxon>Bordetella</taxon>
    </lineage>
</organism>
<dbReference type="GO" id="GO:0005886">
    <property type="term" value="C:plasma membrane"/>
    <property type="evidence" value="ECO:0007669"/>
    <property type="project" value="UniProtKB-SubCell"/>
</dbReference>
<evidence type="ECO:0000256" key="4">
    <source>
        <dbReference type="ARBA" id="ARBA00022989"/>
    </source>
</evidence>
<evidence type="ECO:0000313" key="8">
    <source>
        <dbReference type="EMBL" id="CAP44935.1"/>
    </source>
</evidence>
<evidence type="ECO:0000259" key="7">
    <source>
        <dbReference type="Pfam" id="PF05425"/>
    </source>
</evidence>
<keyword evidence="5 6" id="KW-0472">Membrane</keyword>
<evidence type="ECO:0000313" key="9">
    <source>
        <dbReference type="Proteomes" id="UP000001225"/>
    </source>
</evidence>
<dbReference type="Proteomes" id="UP000001225">
    <property type="component" value="Chromosome"/>
</dbReference>
<evidence type="ECO:0000256" key="3">
    <source>
        <dbReference type="ARBA" id="ARBA00022692"/>
    </source>
</evidence>
<dbReference type="PANTHER" id="PTHR34820:SF4">
    <property type="entry name" value="INNER MEMBRANE PROTEIN YEBZ"/>
    <property type="match status" value="1"/>
</dbReference>
<feature type="transmembrane region" description="Helical" evidence="6">
    <location>
        <begin position="85"/>
        <end position="110"/>
    </location>
</feature>
<dbReference type="Pfam" id="PF05425">
    <property type="entry name" value="CopD"/>
    <property type="match status" value="1"/>
</dbReference>
<keyword evidence="9" id="KW-1185">Reference proteome</keyword>
<dbReference type="PANTHER" id="PTHR34820">
    <property type="entry name" value="INNER MEMBRANE PROTEIN YEBZ"/>
    <property type="match status" value="1"/>
</dbReference>
<keyword evidence="4 6" id="KW-1133">Transmembrane helix</keyword>